<dbReference type="AlphaFoldDB" id="A0A7C4QFT2"/>
<keyword evidence="2" id="KW-0328">Glycosyltransferase</keyword>
<protein>
    <submittedName>
        <fullName evidence="9">Glycosyltransferase</fullName>
    </submittedName>
</protein>
<evidence type="ECO:0000259" key="8">
    <source>
        <dbReference type="Pfam" id="PF00535"/>
    </source>
</evidence>
<feature type="domain" description="Glycosyltransferase 2-like" evidence="8">
    <location>
        <begin position="30"/>
        <end position="192"/>
    </location>
</feature>
<evidence type="ECO:0000256" key="6">
    <source>
        <dbReference type="ARBA" id="ARBA00023136"/>
    </source>
</evidence>
<comment type="subcellular location">
    <subcellularLocation>
        <location evidence="1">Membrane</location>
        <topology evidence="1">Multi-pass membrane protein</topology>
    </subcellularLocation>
</comment>
<feature type="transmembrane region" description="Helical" evidence="7">
    <location>
        <begin position="252"/>
        <end position="273"/>
    </location>
</feature>
<evidence type="ECO:0000256" key="7">
    <source>
        <dbReference type="SAM" id="Phobius"/>
    </source>
</evidence>
<dbReference type="InterPro" id="IPR050256">
    <property type="entry name" value="Glycosyltransferase_2"/>
</dbReference>
<evidence type="ECO:0000313" key="9">
    <source>
        <dbReference type="EMBL" id="HGT37721.1"/>
    </source>
</evidence>
<dbReference type="PANTHER" id="PTHR48090:SF1">
    <property type="entry name" value="PROPHAGE BACTOPRENOL GLUCOSYL TRANSFERASE HOMOLOG"/>
    <property type="match status" value="1"/>
</dbReference>
<dbReference type="SUPFAM" id="SSF53448">
    <property type="entry name" value="Nucleotide-diphospho-sugar transferases"/>
    <property type="match status" value="1"/>
</dbReference>
<dbReference type="GO" id="GO:0016757">
    <property type="term" value="F:glycosyltransferase activity"/>
    <property type="evidence" value="ECO:0007669"/>
    <property type="project" value="UniProtKB-KW"/>
</dbReference>
<evidence type="ECO:0000256" key="3">
    <source>
        <dbReference type="ARBA" id="ARBA00022679"/>
    </source>
</evidence>
<comment type="caution">
    <text evidence="9">The sequence shown here is derived from an EMBL/GenBank/DDBJ whole genome shotgun (WGS) entry which is preliminary data.</text>
</comment>
<dbReference type="Gene3D" id="3.90.550.10">
    <property type="entry name" value="Spore Coat Polysaccharide Biosynthesis Protein SpsA, Chain A"/>
    <property type="match status" value="1"/>
</dbReference>
<name>A0A7C4QFT2_9PLAN</name>
<evidence type="ECO:0000256" key="4">
    <source>
        <dbReference type="ARBA" id="ARBA00022692"/>
    </source>
</evidence>
<dbReference type="Pfam" id="PF00535">
    <property type="entry name" value="Glycos_transf_2"/>
    <property type="match status" value="1"/>
</dbReference>
<proteinExistence type="predicted"/>
<evidence type="ECO:0000256" key="5">
    <source>
        <dbReference type="ARBA" id="ARBA00022989"/>
    </source>
</evidence>
<dbReference type="PANTHER" id="PTHR48090">
    <property type="entry name" value="UNDECAPRENYL-PHOSPHATE 4-DEOXY-4-FORMAMIDO-L-ARABINOSE TRANSFERASE-RELATED"/>
    <property type="match status" value="1"/>
</dbReference>
<reference evidence="9" key="1">
    <citation type="journal article" date="2020" name="mSystems">
        <title>Genome- and Community-Level Interaction Insights into Carbon Utilization and Element Cycling Functions of Hydrothermarchaeota in Hydrothermal Sediment.</title>
        <authorList>
            <person name="Zhou Z."/>
            <person name="Liu Y."/>
            <person name="Xu W."/>
            <person name="Pan J."/>
            <person name="Luo Z.H."/>
            <person name="Li M."/>
        </authorList>
    </citation>
    <scope>NUCLEOTIDE SEQUENCE [LARGE SCALE GENOMIC DNA]</scope>
    <source>
        <strain evidence="9">SpSt-508</strain>
    </source>
</reference>
<dbReference type="InterPro" id="IPR001173">
    <property type="entry name" value="Glyco_trans_2-like"/>
</dbReference>
<keyword evidence="3 9" id="KW-0808">Transferase</keyword>
<sequence length="359" mass="39800">MAVSSAANAGFEQGQHLDDGDRRPAAPLLSVVLPVYNEVAVLRRLLAALHAALDELPADYELIFVNDGSLDGSSELLDELAASDPHVRVLHFSRNFGHQAAVQAGLEAARGDAVVVMDSDLQDDPAAIPRFLHKWREGFDVVYAVRVKRKEGWWKRLLFAAFYRLLQAVSQTPIPADAGNFGLIDRRVVRELVQLPERARFYPGLRHWVGFRQTGIPVERHHRHDDHPRVSLWGLIKLAKTAIFSFSTLPLALFYGVALVSMVVCAGLTAFTLHSKWLGIATPGWTSGLMTASFFGMLNALGIAVLGEYVIRIFDQVRARPPYIVDRVTGVDRVTVQREWTPRGEAAVAVPREERTSAN</sequence>
<dbReference type="CDD" id="cd04187">
    <property type="entry name" value="DPM1_like_bac"/>
    <property type="match status" value="1"/>
</dbReference>
<keyword evidence="6 7" id="KW-0472">Membrane</keyword>
<accession>A0A7C4QFT2</accession>
<dbReference type="EMBL" id="DSVQ01000001">
    <property type="protein sequence ID" value="HGT37721.1"/>
    <property type="molecule type" value="Genomic_DNA"/>
</dbReference>
<gene>
    <name evidence="9" type="ORF">ENS64_00400</name>
</gene>
<dbReference type="GO" id="GO:0005886">
    <property type="term" value="C:plasma membrane"/>
    <property type="evidence" value="ECO:0007669"/>
    <property type="project" value="TreeGrafter"/>
</dbReference>
<evidence type="ECO:0000256" key="1">
    <source>
        <dbReference type="ARBA" id="ARBA00004141"/>
    </source>
</evidence>
<organism evidence="9">
    <name type="scientific">Schlesneria paludicola</name>
    <dbReference type="NCBI Taxonomy" id="360056"/>
    <lineage>
        <taxon>Bacteria</taxon>
        <taxon>Pseudomonadati</taxon>
        <taxon>Planctomycetota</taxon>
        <taxon>Planctomycetia</taxon>
        <taxon>Planctomycetales</taxon>
        <taxon>Planctomycetaceae</taxon>
        <taxon>Schlesneria</taxon>
    </lineage>
</organism>
<feature type="transmembrane region" description="Helical" evidence="7">
    <location>
        <begin position="285"/>
        <end position="311"/>
    </location>
</feature>
<dbReference type="InterPro" id="IPR029044">
    <property type="entry name" value="Nucleotide-diphossugar_trans"/>
</dbReference>
<evidence type="ECO:0000256" key="2">
    <source>
        <dbReference type="ARBA" id="ARBA00022676"/>
    </source>
</evidence>
<keyword evidence="4 7" id="KW-0812">Transmembrane</keyword>
<keyword evidence="5 7" id="KW-1133">Transmembrane helix</keyword>